<reference evidence="7" key="1">
    <citation type="submission" date="2019-08" db="EMBL/GenBank/DDBJ databases">
        <title>The genome of the North American firefly Photinus pyralis.</title>
        <authorList>
            <consortium name="Photinus pyralis genome working group"/>
            <person name="Fallon T.R."/>
            <person name="Sander Lower S.E."/>
            <person name="Weng J.-K."/>
        </authorList>
    </citation>
    <scope>NUCLEOTIDE SEQUENCE</scope>
    <source>
        <strain evidence="7">TRF0915ILg1</strain>
        <tissue evidence="7">Whole body</tissue>
    </source>
</reference>
<dbReference type="Gene3D" id="2.40.10.10">
    <property type="entry name" value="Trypsin-like serine proteases"/>
    <property type="match status" value="2"/>
</dbReference>
<dbReference type="PRINTS" id="PR00722">
    <property type="entry name" value="CHYMOTRYPSIN"/>
</dbReference>
<dbReference type="OrthoDB" id="547031at2759"/>
<dbReference type="SUPFAM" id="SSF50494">
    <property type="entry name" value="Trypsin-like serine proteases"/>
    <property type="match status" value="1"/>
</dbReference>
<keyword evidence="2" id="KW-1015">Disulfide bond</keyword>
<dbReference type="InterPro" id="IPR043504">
    <property type="entry name" value="Peptidase_S1_PA_chymotrypsin"/>
</dbReference>
<dbReference type="CDD" id="cd00190">
    <property type="entry name" value="Tryp_SPc"/>
    <property type="match status" value="1"/>
</dbReference>
<organism evidence="7 8">
    <name type="scientific">Ignelater luminosus</name>
    <name type="common">Cucubano</name>
    <name type="synonym">Pyrophorus luminosus</name>
    <dbReference type="NCBI Taxonomy" id="2038154"/>
    <lineage>
        <taxon>Eukaryota</taxon>
        <taxon>Metazoa</taxon>
        <taxon>Ecdysozoa</taxon>
        <taxon>Arthropoda</taxon>
        <taxon>Hexapoda</taxon>
        <taxon>Insecta</taxon>
        <taxon>Pterygota</taxon>
        <taxon>Neoptera</taxon>
        <taxon>Endopterygota</taxon>
        <taxon>Coleoptera</taxon>
        <taxon>Polyphaga</taxon>
        <taxon>Elateriformia</taxon>
        <taxon>Elateroidea</taxon>
        <taxon>Elateridae</taxon>
        <taxon>Agrypninae</taxon>
        <taxon>Pyrophorini</taxon>
        <taxon>Ignelater</taxon>
    </lineage>
</organism>
<dbReference type="InterPro" id="IPR001314">
    <property type="entry name" value="Peptidase_S1A"/>
</dbReference>
<dbReference type="Pfam" id="PF00089">
    <property type="entry name" value="Trypsin"/>
    <property type="match status" value="1"/>
</dbReference>
<evidence type="ECO:0000256" key="1">
    <source>
        <dbReference type="ARBA" id="ARBA00022729"/>
    </source>
</evidence>
<dbReference type="FunFam" id="2.40.10.10:FF:000028">
    <property type="entry name" value="Serine protease easter"/>
    <property type="match status" value="1"/>
</dbReference>
<dbReference type="EMBL" id="VTPC01000570">
    <property type="protein sequence ID" value="KAF2905291.1"/>
    <property type="molecule type" value="Genomic_DNA"/>
</dbReference>
<dbReference type="Proteomes" id="UP000801492">
    <property type="component" value="Unassembled WGS sequence"/>
</dbReference>
<evidence type="ECO:0000313" key="7">
    <source>
        <dbReference type="EMBL" id="KAF2905291.1"/>
    </source>
</evidence>
<dbReference type="GO" id="GO:0004252">
    <property type="term" value="F:serine-type endopeptidase activity"/>
    <property type="evidence" value="ECO:0007669"/>
    <property type="project" value="InterPro"/>
</dbReference>
<dbReference type="InterPro" id="IPR009003">
    <property type="entry name" value="Peptidase_S1_PA"/>
</dbReference>
<dbReference type="SMART" id="SM00020">
    <property type="entry name" value="Tryp_SPc"/>
    <property type="match status" value="1"/>
</dbReference>
<comment type="caution">
    <text evidence="7">The sequence shown here is derived from an EMBL/GenBank/DDBJ whole genome shotgun (WGS) entry which is preliminary data.</text>
</comment>
<evidence type="ECO:0000259" key="6">
    <source>
        <dbReference type="PROSITE" id="PS50240"/>
    </source>
</evidence>
<dbReference type="PROSITE" id="PS50240">
    <property type="entry name" value="TRYPSIN_DOM"/>
    <property type="match status" value="1"/>
</dbReference>
<dbReference type="PANTHER" id="PTHR24256">
    <property type="entry name" value="TRYPTASE-RELATED"/>
    <property type="match status" value="1"/>
</dbReference>
<dbReference type="AlphaFoldDB" id="A0A8K0DJC6"/>
<keyword evidence="3" id="KW-0325">Glycoprotein</keyword>
<evidence type="ECO:0000256" key="3">
    <source>
        <dbReference type="ARBA" id="ARBA00023180"/>
    </source>
</evidence>
<protein>
    <recommendedName>
        <fullName evidence="6">Peptidase S1 domain-containing protein</fullName>
    </recommendedName>
</protein>
<dbReference type="InterPro" id="IPR033116">
    <property type="entry name" value="TRYPSIN_SER"/>
</dbReference>
<keyword evidence="5" id="KW-0812">Transmembrane</keyword>
<evidence type="ECO:0000256" key="4">
    <source>
        <dbReference type="ARBA" id="ARBA00024195"/>
    </source>
</evidence>
<comment type="similarity">
    <text evidence="4">Belongs to the peptidase S1 family. CLIP subfamily.</text>
</comment>
<proteinExistence type="inferred from homology"/>
<keyword evidence="1" id="KW-0732">Signal</keyword>
<feature type="domain" description="Peptidase S1" evidence="6">
    <location>
        <begin position="136"/>
        <end position="394"/>
    </location>
</feature>
<dbReference type="InterPro" id="IPR051487">
    <property type="entry name" value="Ser/Thr_Proteases_Immune/Dev"/>
</dbReference>
<keyword evidence="5" id="KW-1133">Transmembrane helix</keyword>
<dbReference type="InterPro" id="IPR001254">
    <property type="entry name" value="Trypsin_dom"/>
</dbReference>
<keyword evidence="8" id="KW-1185">Reference proteome</keyword>
<dbReference type="GO" id="GO:0006508">
    <property type="term" value="P:proteolysis"/>
    <property type="evidence" value="ECO:0007669"/>
    <property type="project" value="InterPro"/>
</dbReference>
<accession>A0A8K0DJC6</accession>
<name>A0A8K0DJC6_IGNLU</name>
<feature type="transmembrane region" description="Helical" evidence="5">
    <location>
        <begin position="40"/>
        <end position="61"/>
    </location>
</feature>
<keyword evidence="5" id="KW-0472">Membrane</keyword>
<gene>
    <name evidence="7" type="ORF">ILUMI_00885</name>
</gene>
<dbReference type="PROSITE" id="PS00135">
    <property type="entry name" value="TRYPSIN_SER"/>
    <property type="match status" value="1"/>
</dbReference>
<evidence type="ECO:0000256" key="2">
    <source>
        <dbReference type="ARBA" id="ARBA00023157"/>
    </source>
</evidence>
<evidence type="ECO:0000256" key="5">
    <source>
        <dbReference type="SAM" id="Phobius"/>
    </source>
</evidence>
<sequence>MYFIKNTKVRGQAIKCTFKLTQTLFLTTKRLIIVNMLKRIHLVCTVLWFIITTIICTTLAADIKQKGDTCKTPNGSNGKCVPSEYCQVISNKVIYSGCGNNLVCCENPGPADGNYLKTNVFSDYSVCGIVKEQARIWGGEIAEIGEFPWMAAIEYKNRHDNREVDVICGGSLINDEFVLSSAVCVLNVEFQATVVRLGEWDLTTDPDCEEFVANKLCADPVEKIPIKEAIAHPFFSRGTKHHDIALIRLERKIQFTEYIRPICVPPLDWPDLEVGTRSIVVGWGLTEDSIKSNNLMKVDVPIVSQDICNRVYTGPRSLPHKLRYLCVEGELGKGSCLGDSGGPLMRIYEDNETQSIKWYQDGIVSSGFGCARAGYPVIYTKVSAYSDWISNVIIEYETR</sequence>
<evidence type="ECO:0000313" key="8">
    <source>
        <dbReference type="Proteomes" id="UP000801492"/>
    </source>
</evidence>